<evidence type="ECO:0000313" key="1">
    <source>
        <dbReference type="EMBL" id="KAK3372244.1"/>
    </source>
</evidence>
<dbReference type="AlphaFoldDB" id="A0AAE0K980"/>
<accession>A0AAE0K980</accession>
<keyword evidence="2" id="KW-1185">Reference proteome</keyword>
<evidence type="ECO:0000313" key="2">
    <source>
        <dbReference type="Proteomes" id="UP001285441"/>
    </source>
</evidence>
<gene>
    <name evidence="1" type="ORF">B0H63DRAFT_527099</name>
</gene>
<name>A0AAE0K980_9PEZI</name>
<dbReference type="EMBL" id="JAULSW010000008">
    <property type="protein sequence ID" value="KAK3372244.1"/>
    <property type="molecule type" value="Genomic_DNA"/>
</dbReference>
<protein>
    <submittedName>
        <fullName evidence="1">Uncharacterized protein</fullName>
    </submittedName>
</protein>
<organism evidence="1 2">
    <name type="scientific">Podospora didyma</name>
    <dbReference type="NCBI Taxonomy" id="330526"/>
    <lineage>
        <taxon>Eukaryota</taxon>
        <taxon>Fungi</taxon>
        <taxon>Dikarya</taxon>
        <taxon>Ascomycota</taxon>
        <taxon>Pezizomycotina</taxon>
        <taxon>Sordariomycetes</taxon>
        <taxon>Sordariomycetidae</taxon>
        <taxon>Sordariales</taxon>
        <taxon>Podosporaceae</taxon>
        <taxon>Podospora</taxon>
    </lineage>
</organism>
<proteinExistence type="predicted"/>
<comment type="caution">
    <text evidence="1">The sequence shown here is derived from an EMBL/GenBank/DDBJ whole genome shotgun (WGS) entry which is preliminary data.</text>
</comment>
<reference evidence="1" key="2">
    <citation type="submission" date="2023-06" db="EMBL/GenBank/DDBJ databases">
        <authorList>
            <consortium name="Lawrence Berkeley National Laboratory"/>
            <person name="Haridas S."/>
            <person name="Hensen N."/>
            <person name="Bonometti L."/>
            <person name="Westerberg I."/>
            <person name="Brannstrom I.O."/>
            <person name="Guillou S."/>
            <person name="Cros-Aarteil S."/>
            <person name="Calhoun S."/>
            <person name="Kuo A."/>
            <person name="Mondo S."/>
            <person name="Pangilinan J."/>
            <person name="Riley R."/>
            <person name="LaButti K."/>
            <person name="Andreopoulos B."/>
            <person name="Lipzen A."/>
            <person name="Chen C."/>
            <person name="Yanf M."/>
            <person name="Daum C."/>
            <person name="Ng V."/>
            <person name="Clum A."/>
            <person name="Steindorff A."/>
            <person name="Ohm R."/>
            <person name="Martin F."/>
            <person name="Silar P."/>
            <person name="Natvig D."/>
            <person name="Lalanne C."/>
            <person name="Gautier V."/>
            <person name="Ament-velasquez S.L."/>
            <person name="Kruys A."/>
            <person name="Hutchinson M.I."/>
            <person name="Powell A.J."/>
            <person name="Barry K."/>
            <person name="Miller A.N."/>
            <person name="Grigoriev I.V."/>
            <person name="Debuchy R."/>
            <person name="Gladieux P."/>
            <person name="Thoren M.H."/>
            <person name="Johannesson H."/>
        </authorList>
    </citation>
    <scope>NUCLEOTIDE SEQUENCE</scope>
    <source>
        <strain evidence="1">CBS 232.78</strain>
    </source>
</reference>
<reference evidence="1" key="1">
    <citation type="journal article" date="2023" name="Mol. Phylogenet. Evol.">
        <title>Genome-scale phylogeny and comparative genomics of the fungal order Sordariales.</title>
        <authorList>
            <person name="Hensen N."/>
            <person name="Bonometti L."/>
            <person name="Westerberg I."/>
            <person name="Brannstrom I.O."/>
            <person name="Guillou S."/>
            <person name="Cros-Aarteil S."/>
            <person name="Calhoun S."/>
            <person name="Haridas S."/>
            <person name="Kuo A."/>
            <person name="Mondo S."/>
            <person name="Pangilinan J."/>
            <person name="Riley R."/>
            <person name="LaButti K."/>
            <person name="Andreopoulos B."/>
            <person name="Lipzen A."/>
            <person name="Chen C."/>
            <person name="Yan M."/>
            <person name="Daum C."/>
            <person name="Ng V."/>
            <person name="Clum A."/>
            <person name="Steindorff A."/>
            <person name="Ohm R.A."/>
            <person name="Martin F."/>
            <person name="Silar P."/>
            <person name="Natvig D.O."/>
            <person name="Lalanne C."/>
            <person name="Gautier V."/>
            <person name="Ament-Velasquez S.L."/>
            <person name="Kruys A."/>
            <person name="Hutchinson M.I."/>
            <person name="Powell A.J."/>
            <person name="Barry K."/>
            <person name="Miller A.N."/>
            <person name="Grigoriev I.V."/>
            <person name="Debuchy R."/>
            <person name="Gladieux P."/>
            <person name="Hiltunen Thoren M."/>
            <person name="Johannesson H."/>
        </authorList>
    </citation>
    <scope>NUCLEOTIDE SEQUENCE</scope>
    <source>
        <strain evidence="1">CBS 232.78</strain>
    </source>
</reference>
<sequence>MKVKLEVTLEDMSLPLSPRHDLEILFKSFAAASWEDGVTLNHPTENESRQAWMDRCRGYFPLQELCTDDLCTARFMLRLIHDRAHHRPDEFWKMDQKAVYLGIAIRMIPRRFLPLHVPCVGVDTWCIERITSKSDLYSAYERGDCIPVSEALVALFRQAMITTFVNNLVQQLLKSYKLEKVPEDSKFVSAAACSQFIKRLEIIPEGLTKIECAMRALYALPSRTSIKELRERCSGELSPEEKKKKILARIVFRALEEDKYVEFMVDLSYFYKLMFTDLNDCALFASSPQAWHLFEPVSPLMSKGSRKLMKGLAITSSKNKIIKIFNDVFLNGAAIGYMGAENTLQSLGELIDKDREHDIFGFSSDFSKRESEHECRVINRLEKDSRRRQRLVVTTRMLERPAKILALPFPDTTYATTGKLASLWKLLREEPDSTGNVHPAEYKVYAPASASEDLVLPTRVVNPVLDTVKDGENARFTRAKAIRRALKDLGFLLSADKGTEKRDQLEWKAFVQAMFQLGFQVTTSGAGSKWRLRPREDCVFTIAHRAIMVDRPHGGRGDARPAVISRDIGRRIKKHYGLEYEVI</sequence>
<dbReference type="Proteomes" id="UP001285441">
    <property type="component" value="Unassembled WGS sequence"/>
</dbReference>